<dbReference type="PROSITE" id="PS50110">
    <property type="entry name" value="RESPONSE_REGULATORY"/>
    <property type="match status" value="1"/>
</dbReference>
<keyword evidence="4" id="KW-0805">Transcription regulation</keyword>
<dbReference type="InterPro" id="IPR039420">
    <property type="entry name" value="WalR-like"/>
</dbReference>
<dbReference type="InterPro" id="IPR036388">
    <property type="entry name" value="WH-like_DNA-bd_sf"/>
</dbReference>
<dbReference type="SUPFAM" id="SSF46894">
    <property type="entry name" value="C-terminal effector domain of the bipartite response regulators"/>
    <property type="match status" value="1"/>
</dbReference>
<gene>
    <name evidence="12" type="ORF">DF185_22465</name>
</gene>
<feature type="DNA-binding region" description="OmpR/PhoB-type" evidence="9">
    <location>
        <begin position="138"/>
        <end position="232"/>
    </location>
</feature>
<dbReference type="Pfam" id="PF00072">
    <property type="entry name" value="Response_reg"/>
    <property type="match status" value="1"/>
</dbReference>
<comment type="function">
    <text evidence="7">This protein is a positive regulator for the phosphate regulon. Transcription of this operon is positively regulated by PhoB and PhoR when phosphate is limited.</text>
</comment>
<dbReference type="Proteomes" id="UP000248079">
    <property type="component" value="Unassembled WGS sequence"/>
</dbReference>
<dbReference type="GO" id="GO:0005829">
    <property type="term" value="C:cytosol"/>
    <property type="evidence" value="ECO:0007669"/>
    <property type="project" value="TreeGrafter"/>
</dbReference>
<evidence type="ECO:0000259" key="10">
    <source>
        <dbReference type="PROSITE" id="PS50110"/>
    </source>
</evidence>
<dbReference type="RefSeq" id="WP_110363931.1">
    <property type="nucleotide sequence ID" value="NZ_QFLI01000016.1"/>
</dbReference>
<evidence type="ECO:0000256" key="5">
    <source>
        <dbReference type="ARBA" id="ARBA00023125"/>
    </source>
</evidence>
<dbReference type="InterPro" id="IPR001867">
    <property type="entry name" value="OmpR/PhoB-type_DNA-bd"/>
</dbReference>
<reference evidence="12 13" key="1">
    <citation type="submission" date="2018-05" db="EMBL/GenBank/DDBJ databases">
        <title>Marinifilum breve JC075T sp. nov., a marine bacterium isolated from Yongle Blue Hole in the South China Sea.</title>
        <authorList>
            <person name="Fu T."/>
        </authorList>
    </citation>
    <scope>NUCLEOTIDE SEQUENCE [LARGE SCALE GENOMIC DNA]</scope>
    <source>
        <strain evidence="12 13">JC075</strain>
    </source>
</reference>
<dbReference type="PANTHER" id="PTHR48111">
    <property type="entry name" value="REGULATOR OF RPOS"/>
    <property type="match status" value="1"/>
</dbReference>
<dbReference type="GO" id="GO:0006355">
    <property type="term" value="P:regulation of DNA-templated transcription"/>
    <property type="evidence" value="ECO:0007669"/>
    <property type="project" value="InterPro"/>
</dbReference>
<protein>
    <recommendedName>
        <fullName evidence="1">Phosphate regulon transcriptional regulatory protein PhoB</fullName>
    </recommendedName>
</protein>
<keyword evidence="3" id="KW-0902">Two-component regulatory system</keyword>
<sequence length="235" mass="26435">MESSNYKILLVDDESDILEFLSYNLKKEGFQVSTAGDGKEAIEKAKKLHPHLIILDVMMPEMDGIETCEKIRSLPEFSDVLISFLTARGEDYSQIAGFEAGADDYISKPIKPKVFISRVKALLKRSGRVSGEGGNASNGLISIGNISIDRERYLIIQDGKEFSLPRKEFELLILLVSRPQKVFTRDEIYSSIWGEKIIVGDRTIDVHIRKLREKIGDDYIQTVKGVGYKFVDAAN</sequence>
<dbReference type="OrthoDB" id="9790442at2"/>
<dbReference type="SUPFAM" id="SSF52172">
    <property type="entry name" value="CheY-like"/>
    <property type="match status" value="1"/>
</dbReference>
<evidence type="ECO:0000313" key="13">
    <source>
        <dbReference type="Proteomes" id="UP000248079"/>
    </source>
</evidence>
<evidence type="ECO:0000256" key="8">
    <source>
        <dbReference type="PROSITE-ProRule" id="PRU00169"/>
    </source>
</evidence>
<dbReference type="Pfam" id="PF00486">
    <property type="entry name" value="Trans_reg_C"/>
    <property type="match status" value="1"/>
</dbReference>
<dbReference type="FunFam" id="1.10.10.10:FF:000018">
    <property type="entry name" value="DNA-binding response regulator ResD"/>
    <property type="match status" value="1"/>
</dbReference>
<dbReference type="GO" id="GO:0000976">
    <property type="term" value="F:transcription cis-regulatory region binding"/>
    <property type="evidence" value="ECO:0007669"/>
    <property type="project" value="TreeGrafter"/>
</dbReference>
<dbReference type="CDD" id="cd00383">
    <property type="entry name" value="trans_reg_C"/>
    <property type="match status" value="1"/>
</dbReference>
<evidence type="ECO:0000259" key="11">
    <source>
        <dbReference type="PROSITE" id="PS51755"/>
    </source>
</evidence>
<dbReference type="GO" id="GO:0000156">
    <property type="term" value="F:phosphorelay response regulator activity"/>
    <property type="evidence" value="ECO:0007669"/>
    <property type="project" value="TreeGrafter"/>
</dbReference>
<accession>A0A2V3ZTP8</accession>
<dbReference type="SMART" id="SM00862">
    <property type="entry name" value="Trans_reg_C"/>
    <property type="match status" value="1"/>
</dbReference>
<comment type="caution">
    <text evidence="12">The sequence shown here is derived from an EMBL/GenBank/DDBJ whole genome shotgun (WGS) entry which is preliminary data.</text>
</comment>
<dbReference type="SMART" id="SM00448">
    <property type="entry name" value="REC"/>
    <property type="match status" value="1"/>
</dbReference>
<evidence type="ECO:0000256" key="2">
    <source>
        <dbReference type="ARBA" id="ARBA00022553"/>
    </source>
</evidence>
<keyword evidence="13" id="KW-1185">Reference proteome</keyword>
<dbReference type="FunFam" id="3.40.50.2300:FF:000001">
    <property type="entry name" value="DNA-binding response regulator PhoB"/>
    <property type="match status" value="1"/>
</dbReference>
<name>A0A2V3ZTP8_9BACT</name>
<evidence type="ECO:0000256" key="9">
    <source>
        <dbReference type="PROSITE-ProRule" id="PRU01091"/>
    </source>
</evidence>
<evidence type="ECO:0000256" key="1">
    <source>
        <dbReference type="ARBA" id="ARBA00013332"/>
    </source>
</evidence>
<dbReference type="InterPro" id="IPR001789">
    <property type="entry name" value="Sig_transdc_resp-reg_receiver"/>
</dbReference>
<organism evidence="12 13">
    <name type="scientific">Marinifilum breve</name>
    <dbReference type="NCBI Taxonomy" id="2184082"/>
    <lineage>
        <taxon>Bacteria</taxon>
        <taxon>Pseudomonadati</taxon>
        <taxon>Bacteroidota</taxon>
        <taxon>Bacteroidia</taxon>
        <taxon>Marinilabiliales</taxon>
        <taxon>Marinifilaceae</taxon>
    </lineage>
</organism>
<dbReference type="InterPro" id="IPR011006">
    <property type="entry name" value="CheY-like_superfamily"/>
</dbReference>
<proteinExistence type="predicted"/>
<keyword evidence="2 8" id="KW-0597">Phosphoprotein</keyword>
<feature type="domain" description="OmpR/PhoB-type" evidence="11">
    <location>
        <begin position="138"/>
        <end position="232"/>
    </location>
</feature>
<dbReference type="Gene3D" id="3.40.50.2300">
    <property type="match status" value="1"/>
</dbReference>
<dbReference type="GO" id="GO:0032993">
    <property type="term" value="C:protein-DNA complex"/>
    <property type="evidence" value="ECO:0007669"/>
    <property type="project" value="TreeGrafter"/>
</dbReference>
<evidence type="ECO:0000256" key="6">
    <source>
        <dbReference type="ARBA" id="ARBA00023163"/>
    </source>
</evidence>
<keyword evidence="5 9" id="KW-0238">DNA-binding</keyword>
<dbReference type="PROSITE" id="PS51755">
    <property type="entry name" value="OMPR_PHOB"/>
    <property type="match status" value="1"/>
</dbReference>
<evidence type="ECO:0000313" key="12">
    <source>
        <dbReference type="EMBL" id="PXX95214.1"/>
    </source>
</evidence>
<evidence type="ECO:0000256" key="3">
    <source>
        <dbReference type="ARBA" id="ARBA00023012"/>
    </source>
</evidence>
<evidence type="ECO:0000256" key="7">
    <source>
        <dbReference type="ARBA" id="ARBA00024735"/>
    </source>
</evidence>
<dbReference type="Gene3D" id="1.10.10.10">
    <property type="entry name" value="Winged helix-like DNA-binding domain superfamily/Winged helix DNA-binding domain"/>
    <property type="match status" value="1"/>
</dbReference>
<feature type="domain" description="Response regulatory" evidence="10">
    <location>
        <begin position="7"/>
        <end position="123"/>
    </location>
</feature>
<dbReference type="AlphaFoldDB" id="A0A2V3ZTP8"/>
<dbReference type="EMBL" id="QFLI01000016">
    <property type="protein sequence ID" value="PXX95214.1"/>
    <property type="molecule type" value="Genomic_DNA"/>
</dbReference>
<dbReference type="PANTHER" id="PTHR48111:SF40">
    <property type="entry name" value="PHOSPHATE REGULON TRANSCRIPTIONAL REGULATORY PROTEIN PHOB"/>
    <property type="match status" value="1"/>
</dbReference>
<keyword evidence="6" id="KW-0804">Transcription</keyword>
<feature type="modified residue" description="4-aspartylphosphate" evidence="8">
    <location>
        <position position="56"/>
    </location>
</feature>
<dbReference type="InterPro" id="IPR016032">
    <property type="entry name" value="Sig_transdc_resp-reg_C-effctor"/>
</dbReference>
<evidence type="ECO:0000256" key="4">
    <source>
        <dbReference type="ARBA" id="ARBA00023015"/>
    </source>
</evidence>